<keyword evidence="10" id="KW-0496">Mitochondrion</keyword>
<dbReference type="Gene3D" id="3.40.50.720">
    <property type="entry name" value="NAD(P)-binding Rossmann-like Domain"/>
    <property type="match status" value="1"/>
</dbReference>
<keyword evidence="5" id="KW-0679">Respiratory chain</keyword>
<keyword evidence="7" id="KW-0809">Transit peptide</keyword>
<gene>
    <name evidence="17" type="primary">LOC107707475</name>
</gene>
<evidence type="ECO:0000256" key="6">
    <source>
        <dbReference type="ARBA" id="ARBA00022827"/>
    </source>
</evidence>
<dbReference type="Pfam" id="PF01370">
    <property type="entry name" value="Epimerase"/>
    <property type="match status" value="1"/>
</dbReference>
<feature type="domain" description="NAD-dependent epimerase/dehydratase" evidence="16">
    <location>
        <begin position="8"/>
        <end position="211"/>
    </location>
</feature>
<dbReference type="InterPro" id="IPR051207">
    <property type="entry name" value="ComplexI_NDUFA9_subunit"/>
</dbReference>
<comment type="cofactor">
    <cofactor evidence="1">
        <name>FAD</name>
        <dbReference type="ChEBI" id="CHEBI:57692"/>
    </cofactor>
</comment>
<evidence type="ECO:0000256" key="12">
    <source>
        <dbReference type="ARBA" id="ARBA00040720"/>
    </source>
</evidence>
<keyword evidence="6" id="KW-0274">FAD</keyword>
<evidence type="ECO:0000256" key="14">
    <source>
        <dbReference type="ARBA" id="ARBA00043145"/>
    </source>
</evidence>
<evidence type="ECO:0000256" key="2">
    <source>
        <dbReference type="ARBA" id="ARBA00004305"/>
    </source>
</evidence>
<evidence type="ECO:0000256" key="3">
    <source>
        <dbReference type="ARBA" id="ARBA00022448"/>
    </source>
</evidence>
<dbReference type="PANTHER" id="PTHR12126:SF11">
    <property type="entry name" value="NADH DEHYDROGENASE [UBIQUINONE] 1 ALPHA SUBCOMPLEX SUBUNIT 9, MITOCHONDRIAL"/>
    <property type="match status" value="1"/>
</dbReference>
<keyword evidence="4" id="KW-0285">Flavoprotein</keyword>
<keyword evidence="9" id="KW-0007">Acetylation</keyword>
<protein>
    <recommendedName>
        <fullName evidence="12">NADH dehydrogenase [ubiquinone] 1 alpha subcomplex subunit 9, mitochondrial</fullName>
    </recommendedName>
    <alternativeName>
        <fullName evidence="14">Complex I-39kD</fullName>
    </alternativeName>
    <alternativeName>
        <fullName evidence="13">NADH-ubiquinone oxidoreductase 39 kDa subunit</fullName>
    </alternativeName>
</protein>
<dbReference type="InterPro" id="IPR036291">
    <property type="entry name" value="NAD(P)-bd_dom_sf"/>
</dbReference>
<keyword evidence="18" id="KW-1185">Reference proteome</keyword>
<reference evidence="17" key="2">
    <citation type="submission" date="2025-09" db="UniProtKB">
        <authorList>
            <consortium name="Ensembl"/>
        </authorList>
    </citation>
    <scope>IDENTIFICATION</scope>
</reference>
<evidence type="ECO:0000256" key="9">
    <source>
        <dbReference type="ARBA" id="ARBA00022990"/>
    </source>
</evidence>
<dbReference type="PANTHER" id="PTHR12126">
    <property type="entry name" value="NADH-UBIQUINONE OXIDOREDUCTASE 39 KDA SUBUNIT-RELATED"/>
    <property type="match status" value="1"/>
</dbReference>
<keyword evidence="8" id="KW-0249">Electron transport</keyword>
<evidence type="ECO:0000313" key="17">
    <source>
        <dbReference type="Ensembl" id="ENSSRHP00000038527.1"/>
    </source>
</evidence>
<sequence length="325" mass="37170">SSSGVAATVFGATGFLGRYVVSRLGRMGSQIVIPHRCDQYDLMYLRPMGDMGQIIFMVNALTTICQFLTPNVVTNLVGREWETRNYKFEDVFVSMPQQIARAAREAGIRKFIHTSHLNADIRSPSKYLRNKAVGEAVVWEEFPDAIIMKPSECFGREDRFLNHFANMRWFGKAVPLIAIGKKTFKQPVHVVDVAKAIVNAIKDPDANGKTYALVGPNRYLLHDLVEYIYALSHRPYLAYPIPRPLYHLIARFFEMNPFEPWTTCDKVDRFHTTDMKYPDLPGLEDLGITPSSIEQKAIETLRRHRRYRYLDAELGETKAAKTVSY</sequence>
<dbReference type="GO" id="GO:0044877">
    <property type="term" value="F:protein-containing complex binding"/>
    <property type="evidence" value="ECO:0007669"/>
    <property type="project" value="TreeGrafter"/>
</dbReference>
<dbReference type="Ensembl" id="ENSSRHT00000039631.1">
    <property type="protein sequence ID" value="ENSSRHP00000038527.1"/>
    <property type="gene ID" value="ENSSRHG00000019461.1"/>
</dbReference>
<evidence type="ECO:0000259" key="16">
    <source>
        <dbReference type="Pfam" id="PF01370"/>
    </source>
</evidence>
<name>A0A673ILU8_9TELE</name>
<dbReference type="SUPFAM" id="SSF51735">
    <property type="entry name" value="NAD(P)-binding Rossmann-fold domains"/>
    <property type="match status" value="1"/>
</dbReference>
<organism evidence="17 18">
    <name type="scientific">Sinocyclocheilus rhinocerous</name>
    <dbReference type="NCBI Taxonomy" id="307959"/>
    <lineage>
        <taxon>Eukaryota</taxon>
        <taxon>Metazoa</taxon>
        <taxon>Chordata</taxon>
        <taxon>Craniata</taxon>
        <taxon>Vertebrata</taxon>
        <taxon>Euteleostomi</taxon>
        <taxon>Actinopterygii</taxon>
        <taxon>Neopterygii</taxon>
        <taxon>Teleostei</taxon>
        <taxon>Ostariophysi</taxon>
        <taxon>Cypriniformes</taxon>
        <taxon>Cyprinidae</taxon>
        <taxon>Cyprininae</taxon>
        <taxon>Sinocyclocheilus</taxon>
    </lineage>
</organism>
<dbReference type="FunFam" id="3.40.50.720:FF:000246">
    <property type="entry name" value="NADH dehydrogenase [ubiquinone] 1 alpha subcomplex subunit 9, mitochondrial"/>
    <property type="match status" value="1"/>
</dbReference>
<dbReference type="Proteomes" id="UP000472270">
    <property type="component" value="Unassembled WGS sequence"/>
</dbReference>
<comment type="similarity">
    <text evidence="11">Belongs to the complex I NDUFA9 subunit family.</text>
</comment>
<evidence type="ECO:0000256" key="8">
    <source>
        <dbReference type="ARBA" id="ARBA00022982"/>
    </source>
</evidence>
<dbReference type="GO" id="GO:0005759">
    <property type="term" value="C:mitochondrial matrix"/>
    <property type="evidence" value="ECO:0007669"/>
    <property type="project" value="UniProtKB-SubCell"/>
</dbReference>
<accession>A0A673ILU8</accession>
<comment type="subunit">
    <text evidence="15">Complex I is composed of 45 different subunits. This a component of the hydrophobic protein fraction. Interacts with BLOC1S1. Interacts with SLC2A4. Interacts with CLOCK. Interacts with RAB5IF.</text>
</comment>
<evidence type="ECO:0000256" key="15">
    <source>
        <dbReference type="ARBA" id="ARBA00046455"/>
    </source>
</evidence>
<reference evidence="17" key="1">
    <citation type="submission" date="2025-08" db="UniProtKB">
        <authorList>
            <consortium name="Ensembl"/>
        </authorList>
    </citation>
    <scope>IDENTIFICATION</scope>
</reference>
<proteinExistence type="inferred from homology"/>
<dbReference type="CDD" id="cd05271">
    <property type="entry name" value="NDUFA9_like_SDR_a"/>
    <property type="match status" value="1"/>
</dbReference>
<evidence type="ECO:0000256" key="11">
    <source>
        <dbReference type="ARBA" id="ARBA00038501"/>
    </source>
</evidence>
<evidence type="ECO:0000256" key="7">
    <source>
        <dbReference type="ARBA" id="ARBA00022946"/>
    </source>
</evidence>
<keyword evidence="3" id="KW-0813">Transport</keyword>
<evidence type="ECO:0000256" key="5">
    <source>
        <dbReference type="ARBA" id="ARBA00022660"/>
    </source>
</evidence>
<dbReference type="InterPro" id="IPR001509">
    <property type="entry name" value="Epimerase_deHydtase"/>
</dbReference>
<evidence type="ECO:0000256" key="4">
    <source>
        <dbReference type="ARBA" id="ARBA00022630"/>
    </source>
</evidence>
<dbReference type="AlphaFoldDB" id="A0A673ILU8"/>
<evidence type="ECO:0000256" key="10">
    <source>
        <dbReference type="ARBA" id="ARBA00023128"/>
    </source>
</evidence>
<evidence type="ECO:0000313" key="18">
    <source>
        <dbReference type="Proteomes" id="UP000472270"/>
    </source>
</evidence>
<comment type="subcellular location">
    <subcellularLocation>
        <location evidence="2">Mitochondrion matrix</location>
    </subcellularLocation>
</comment>
<evidence type="ECO:0000256" key="1">
    <source>
        <dbReference type="ARBA" id="ARBA00001974"/>
    </source>
</evidence>
<evidence type="ECO:0000256" key="13">
    <source>
        <dbReference type="ARBA" id="ARBA00042000"/>
    </source>
</evidence>